<reference evidence="2" key="1">
    <citation type="journal article" date="2020" name="Stud. Mycol.">
        <title>101 Dothideomycetes genomes: a test case for predicting lifestyles and emergence of pathogens.</title>
        <authorList>
            <person name="Haridas S."/>
            <person name="Albert R."/>
            <person name="Binder M."/>
            <person name="Bloem J."/>
            <person name="Labutti K."/>
            <person name="Salamov A."/>
            <person name="Andreopoulos B."/>
            <person name="Baker S."/>
            <person name="Barry K."/>
            <person name="Bills G."/>
            <person name="Bluhm B."/>
            <person name="Cannon C."/>
            <person name="Castanera R."/>
            <person name="Culley D."/>
            <person name="Daum C."/>
            <person name="Ezra D."/>
            <person name="Gonzalez J."/>
            <person name="Henrissat B."/>
            <person name="Kuo A."/>
            <person name="Liang C."/>
            <person name="Lipzen A."/>
            <person name="Lutzoni F."/>
            <person name="Magnuson J."/>
            <person name="Mondo S."/>
            <person name="Nolan M."/>
            <person name="Ohm R."/>
            <person name="Pangilinan J."/>
            <person name="Park H.-J."/>
            <person name="Ramirez L."/>
            <person name="Alfaro M."/>
            <person name="Sun H."/>
            <person name="Tritt A."/>
            <person name="Yoshinaga Y."/>
            <person name="Zwiers L.-H."/>
            <person name="Turgeon B."/>
            <person name="Goodwin S."/>
            <person name="Spatafora J."/>
            <person name="Crous P."/>
            <person name="Grigoriev I."/>
        </authorList>
    </citation>
    <scope>NUCLEOTIDE SEQUENCE</scope>
    <source>
        <strain evidence="2">CBS 627.86</strain>
    </source>
</reference>
<sequence length="218" mass="23868">MADAHAHAHAERDRAFHNEHAHEYNQKHASGIQLLTEEIRSRIDWIGLPKKDQARMLDYACGTGLVSNALGPYVSQIVGIDLSENMVAEYNKNSNSAQYARQAYAGNLAGAEDSPAAFATPEFFDFDLVAIGLGFHHFSDPTLAATRLAARLKIGGKFLIIDNVSDDNGFSRESAEKLFRDAGVAGDFDFSVIDRDLQIGRGPAAWKQKVFIARGSKT</sequence>
<evidence type="ECO:0000313" key="2">
    <source>
        <dbReference type="EMBL" id="KAF2106352.1"/>
    </source>
</evidence>
<keyword evidence="2" id="KW-0808">Transferase</keyword>
<accession>A0A6A5YGE5</accession>
<name>A0A6A5YGE5_9PLEO</name>
<evidence type="ECO:0000313" key="3">
    <source>
        <dbReference type="Proteomes" id="UP000799770"/>
    </source>
</evidence>
<keyword evidence="2" id="KW-0489">Methyltransferase</keyword>
<dbReference type="Pfam" id="PF08241">
    <property type="entry name" value="Methyltransf_11"/>
    <property type="match status" value="1"/>
</dbReference>
<dbReference type="PANTHER" id="PTHR43591">
    <property type="entry name" value="METHYLTRANSFERASE"/>
    <property type="match status" value="1"/>
</dbReference>
<dbReference type="OrthoDB" id="3647at2759"/>
<dbReference type="AlphaFoldDB" id="A0A6A5YGE5"/>
<dbReference type="Gene3D" id="3.40.50.150">
    <property type="entry name" value="Vaccinia Virus protein VP39"/>
    <property type="match status" value="1"/>
</dbReference>
<dbReference type="GO" id="GO:0008757">
    <property type="term" value="F:S-adenosylmethionine-dependent methyltransferase activity"/>
    <property type="evidence" value="ECO:0007669"/>
    <property type="project" value="InterPro"/>
</dbReference>
<dbReference type="EMBL" id="ML977363">
    <property type="protein sequence ID" value="KAF2106352.1"/>
    <property type="molecule type" value="Genomic_DNA"/>
</dbReference>
<feature type="domain" description="Methyltransferase type 11" evidence="1">
    <location>
        <begin position="57"/>
        <end position="160"/>
    </location>
</feature>
<dbReference type="InterPro" id="IPR013216">
    <property type="entry name" value="Methyltransf_11"/>
</dbReference>
<gene>
    <name evidence="2" type="ORF">BDV96DRAFT_332811</name>
</gene>
<proteinExistence type="predicted"/>
<dbReference type="PANTHER" id="PTHR43591:SF108">
    <property type="entry name" value="S-ADENOSYL-L-METHIONINE-DEPENDENT METHYLTRANSFERASE"/>
    <property type="match status" value="1"/>
</dbReference>
<protein>
    <submittedName>
        <fullName evidence="2">S-adenosyl-L-methionine-dependent methyltransferase</fullName>
    </submittedName>
</protein>
<organism evidence="2 3">
    <name type="scientific">Lophiotrema nucula</name>
    <dbReference type="NCBI Taxonomy" id="690887"/>
    <lineage>
        <taxon>Eukaryota</taxon>
        <taxon>Fungi</taxon>
        <taxon>Dikarya</taxon>
        <taxon>Ascomycota</taxon>
        <taxon>Pezizomycotina</taxon>
        <taxon>Dothideomycetes</taxon>
        <taxon>Pleosporomycetidae</taxon>
        <taxon>Pleosporales</taxon>
        <taxon>Lophiotremataceae</taxon>
        <taxon>Lophiotrema</taxon>
    </lineage>
</organism>
<dbReference type="SUPFAM" id="SSF53335">
    <property type="entry name" value="S-adenosyl-L-methionine-dependent methyltransferases"/>
    <property type="match status" value="1"/>
</dbReference>
<evidence type="ECO:0000259" key="1">
    <source>
        <dbReference type="Pfam" id="PF08241"/>
    </source>
</evidence>
<dbReference type="InterPro" id="IPR029063">
    <property type="entry name" value="SAM-dependent_MTases_sf"/>
</dbReference>
<keyword evidence="3" id="KW-1185">Reference proteome</keyword>
<dbReference type="GO" id="GO:0032259">
    <property type="term" value="P:methylation"/>
    <property type="evidence" value="ECO:0007669"/>
    <property type="project" value="UniProtKB-KW"/>
</dbReference>
<dbReference type="CDD" id="cd02440">
    <property type="entry name" value="AdoMet_MTases"/>
    <property type="match status" value="1"/>
</dbReference>
<dbReference type="Proteomes" id="UP000799770">
    <property type="component" value="Unassembled WGS sequence"/>
</dbReference>